<name>A0AAD7EKP9_9AGAR</name>
<feature type="compositionally biased region" description="Low complexity" evidence="3">
    <location>
        <begin position="208"/>
        <end position="217"/>
    </location>
</feature>
<organism evidence="5 6">
    <name type="scientific">Mycena albidolilacea</name>
    <dbReference type="NCBI Taxonomy" id="1033008"/>
    <lineage>
        <taxon>Eukaryota</taxon>
        <taxon>Fungi</taxon>
        <taxon>Dikarya</taxon>
        <taxon>Basidiomycota</taxon>
        <taxon>Agaricomycotina</taxon>
        <taxon>Agaricomycetes</taxon>
        <taxon>Agaricomycetidae</taxon>
        <taxon>Agaricales</taxon>
        <taxon>Marasmiineae</taxon>
        <taxon>Mycenaceae</taxon>
        <taxon>Mycena</taxon>
    </lineage>
</organism>
<dbReference type="EMBL" id="JARIHO010000034">
    <property type="protein sequence ID" value="KAJ7333490.1"/>
    <property type="molecule type" value="Genomic_DNA"/>
</dbReference>
<feature type="region of interest" description="Disordered" evidence="3">
    <location>
        <begin position="200"/>
        <end position="231"/>
    </location>
</feature>
<sequence length="817" mass="90202">MASSNDEEYEQELYRGKKRRIQRACDFCRRKKTGCDGSALSKEKCTPCLDANVECMYVEASVKRPPPKSYVDLTTRLEHSEALVRKLRAELTKAHFAGSNSSNSNPNSDNPSANSSASPRIDGTGTRSLDVPSAALCMMRATLDSLVASPPVPQADDALDFEIAAQFEKLSVGRGKRSFLGRSSGGLLVNAALILNSSDAAKTKREAPGAPSSAGSSRLGDGDCSSSRVGTGTTWTCRRPQYWKWKTLDPPRHTYTFPPEALMSELIELYFARENVYLPLLHRPTFERGLAQWLHLRDNGFAGTVLLVCAIGSRWSADPRCAEAGLDCGWEWFGQVQLGGDRLLGTAGLYDLQQYCLAAQFLKASSMPQAWWTLIGVGLRLAQDLGVHRSKTGFEVPSADRELKKRAFWVLVYLERIASSVLGHTCSVSYFGFDTDLPLQVDDEHWDHPTRPFQQPPNKPSRISFFNSLMRLNHILGFSLQILYSITKARTTFSINDVWQEQAIAELDSALNGWRDQIPEHLRWDPNREDTVFFDQSVALYCCYYYVQIMIHRAFIPMLHPAPTALPSLTICTTAARACANVVDVQWQRHGDTARPLNLHAVFTSGLVLLLHILSAKRKGLLADPSREMAHVHKCMEAIRLCESRWQGAGMLWDSLTEMASVGKLSLPPTVPTASEPDPTWNQAQNIPNPSGELVDLPKDDAAATSSIFYGSHPQSPFDLKSYLAQPYSSYMHVPPPLAADPQLPHYSTSSFASPLAESTYTDPAQASCELASMMPLIDTMAVWGNAPMSLGGNDWGAYFSNFGDGTQGQGQQDGWA</sequence>
<dbReference type="InterPro" id="IPR007219">
    <property type="entry name" value="XnlR_reg_dom"/>
</dbReference>
<dbReference type="GO" id="GO:0006351">
    <property type="term" value="P:DNA-templated transcription"/>
    <property type="evidence" value="ECO:0007669"/>
    <property type="project" value="InterPro"/>
</dbReference>
<accession>A0AAD7EKP9</accession>
<dbReference type="GO" id="GO:0008270">
    <property type="term" value="F:zinc ion binding"/>
    <property type="evidence" value="ECO:0007669"/>
    <property type="project" value="InterPro"/>
</dbReference>
<feature type="compositionally biased region" description="Low complexity" evidence="3">
    <location>
        <begin position="99"/>
        <end position="119"/>
    </location>
</feature>
<evidence type="ECO:0000256" key="3">
    <source>
        <dbReference type="SAM" id="MobiDB-lite"/>
    </source>
</evidence>
<dbReference type="CDD" id="cd00067">
    <property type="entry name" value="GAL4"/>
    <property type="match status" value="1"/>
</dbReference>
<keyword evidence="6" id="KW-1185">Reference proteome</keyword>
<dbReference type="SMART" id="SM00906">
    <property type="entry name" value="Fungal_trans"/>
    <property type="match status" value="1"/>
</dbReference>
<evidence type="ECO:0000313" key="5">
    <source>
        <dbReference type="EMBL" id="KAJ7333490.1"/>
    </source>
</evidence>
<gene>
    <name evidence="5" type="ORF">DFH08DRAFT_306956</name>
</gene>
<evidence type="ECO:0000313" key="6">
    <source>
        <dbReference type="Proteomes" id="UP001218218"/>
    </source>
</evidence>
<comment type="caution">
    <text evidence="5">The sequence shown here is derived from an EMBL/GenBank/DDBJ whole genome shotgun (WGS) entry which is preliminary data.</text>
</comment>
<keyword evidence="1" id="KW-0479">Metal-binding</keyword>
<dbReference type="SUPFAM" id="SSF57701">
    <property type="entry name" value="Zn2/Cys6 DNA-binding domain"/>
    <property type="match status" value="1"/>
</dbReference>
<evidence type="ECO:0000259" key="4">
    <source>
        <dbReference type="PROSITE" id="PS50048"/>
    </source>
</evidence>
<dbReference type="PROSITE" id="PS00463">
    <property type="entry name" value="ZN2_CY6_FUNGAL_1"/>
    <property type="match status" value="1"/>
</dbReference>
<dbReference type="CDD" id="cd12148">
    <property type="entry name" value="fungal_TF_MHR"/>
    <property type="match status" value="1"/>
</dbReference>
<feature type="region of interest" description="Disordered" evidence="3">
    <location>
        <begin position="96"/>
        <end position="127"/>
    </location>
</feature>
<dbReference type="PROSITE" id="PS50048">
    <property type="entry name" value="ZN2_CY6_FUNGAL_2"/>
    <property type="match status" value="1"/>
</dbReference>
<dbReference type="Pfam" id="PF00172">
    <property type="entry name" value="Zn_clus"/>
    <property type="match status" value="1"/>
</dbReference>
<dbReference type="GO" id="GO:0003677">
    <property type="term" value="F:DNA binding"/>
    <property type="evidence" value="ECO:0007669"/>
    <property type="project" value="InterPro"/>
</dbReference>
<keyword evidence="2" id="KW-0539">Nucleus</keyword>
<reference evidence="5" key="1">
    <citation type="submission" date="2023-03" db="EMBL/GenBank/DDBJ databases">
        <title>Massive genome expansion in bonnet fungi (Mycena s.s.) driven by repeated elements and novel gene families across ecological guilds.</title>
        <authorList>
            <consortium name="Lawrence Berkeley National Laboratory"/>
            <person name="Harder C.B."/>
            <person name="Miyauchi S."/>
            <person name="Viragh M."/>
            <person name="Kuo A."/>
            <person name="Thoen E."/>
            <person name="Andreopoulos B."/>
            <person name="Lu D."/>
            <person name="Skrede I."/>
            <person name="Drula E."/>
            <person name="Henrissat B."/>
            <person name="Morin E."/>
            <person name="Kohler A."/>
            <person name="Barry K."/>
            <person name="LaButti K."/>
            <person name="Morin E."/>
            <person name="Salamov A."/>
            <person name="Lipzen A."/>
            <person name="Mereny Z."/>
            <person name="Hegedus B."/>
            <person name="Baldrian P."/>
            <person name="Stursova M."/>
            <person name="Weitz H."/>
            <person name="Taylor A."/>
            <person name="Grigoriev I.V."/>
            <person name="Nagy L.G."/>
            <person name="Martin F."/>
            <person name="Kauserud H."/>
        </authorList>
    </citation>
    <scope>NUCLEOTIDE SEQUENCE</scope>
    <source>
        <strain evidence="5">CBHHK002</strain>
    </source>
</reference>
<dbReference type="PANTHER" id="PTHR46910:SF38">
    <property type="entry name" value="ZN(2)-C6 FUNGAL-TYPE DOMAIN-CONTAINING PROTEIN"/>
    <property type="match status" value="1"/>
</dbReference>
<dbReference type="GO" id="GO:0000981">
    <property type="term" value="F:DNA-binding transcription factor activity, RNA polymerase II-specific"/>
    <property type="evidence" value="ECO:0007669"/>
    <property type="project" value="InterPro"/>
</dbReference>
<evidence type="ECO:0000256" key="2">
    <source>
        <dbReference type="ARBA" id="ARBA00023242"/>
    </source>
</evidence>
<dbReference type="AlphaFoldDB" id="A0AAD7EKP9"/>
<dbReference type="InterPro" id="IPR001138">
    <property type="entry name" value="Zn2Cys6_DnaBD"/>
</dbReference>
<protein>
    <submittedName>
        <fullName evidence="5">Fungal-specific transcription factor domain-containing protein</fullName>
    </submittedName>
</protein>
<evidence type="ECO:0000256" key="1">
    <source>
        <dbReference type="ARBA" id="ARBA00022723"/>
    </source>
</evidence>
<dbReference type="InterPro" id="IPR036864">
    <property type="entry name" value="Zn2-C6_fun-type_DNA-bd_sf"/>
</dbReference>
<feature type="domain" description="Zn(2)-C6 fungal-type" evidence="4">
    <location>
        <begin position="24"/>
        <end position="57"/>
    </location>
</feature>
<dbReference type="Proteomes" id="UP001218218">
    <property type="component" value="Unassembled WGS sequence"/>
</dbReference>
<dbReference type="Gene3D" id="4.10.240.10">
    <property type="entry name" value="Zn(2)-C6 fungal-type DNA-binding domain"/>
    <property type="match status" value="1"/>
</dbReference>
<proteinExistence type="predicted"/>
<dbReference type="PANTHER" id="PTHR46910">
    <property type="entry name" value="TRANSCRIPTION FACTOR PDR1"/>
    <property type="match status" value="1"/>
</dbReference>
<dbReference type="SMART" id="SM00066">
    <property type="entry name" value="GAL4"/>
    <property type="match status" value="1"/>
</dbReference>
<dbReference type="Pfam" id="PF04082">
    <property type="entry name" value="Fungal_trans"/>
    <property type="match status" value="1"/>
</dbReference>
<dbReference type="InterPro" id="IPR050987">
    <property type="entry name" value="AtrR-like"/>
</dbReference>